<feature type="compositionally biased region" description="Basic residues" evidence="1">
    <location>
        <begin position="1"/>
        <end position="14"/>
    </location>
</feature>
<sequence>MDGHRTPRTARCGRRPGWPPALRTVDRAPATARAGRPRGSAAAGGAGPWRPGTAAPEGRTPRPGPPRPAPPAGTGHPLRPAVTPAVPCASRRARPGGPGPRHRGSGRKHHACPGTSCLSSGRRL</sequence>
<dbReference type="STRING" id="1003195.SCATT_45860"/>
<evidence type="ECO:0000256" key="1">
    <source>
        <dbReference type="SAM" id="MobiDB-lite"/>
    </source>
</evidence>
<evidence type="ECO:0000313" key="2">
    <source>
        <dbReference type="EMBL" id="AEW96957.1"/>
    </source>
</evidence>
<protein>
    <submittedName>
        <fullName evidence="2">Uncharacterized protein</fullName>
    </submittedName>
</protein>
<dbReference type="PATRIC" id="fig|1003195.29.peg.4576"/>
<gene>
    <name evidence="2" type="ordered locus">SCATT_45860</name>
</gene>
<evidence type="ECO:0000313" key="3">
    <source>
        <dbReference type="Proteomes" id="UP000007842"/>
    </source>
</evidence>
<dbReference type="KEGG" id="scy:SCATT_45860"/>
<keyword evidence="3" id="KW-1185">Reference proteome</keyword>
<feature type="compositionally biased region" description="Basic residues" evidence="1">
    <location>
        <begin position="100"/>
        <end position="111"/>
    </location>
</feature>
<dbReference type="Proteomes" id="UP000007842">
    <property type="component" value="Chromosome"/>
</dbReference>
<dbReference type="EMBL" id="CP003219">
    <property type="protein sequence ID" value="AEW96957.1"/>
    <property type="molecule type" value="Genomic_DNA"/>
</dbReference>
<feature type="compositionally biased region" description="Pro residues" evidence="1">
    <location>
        <begin position="62"/>
        <end position="71"/>
    </location>
</feature>
<feature type="compositionally biased region" description="Low complexity" evidence="1">
    <location>
        <begin position="48"/>
        <end position="58"/>
    </location>
</feature>
<feature type="region of interest" description="Disordered" evidence="1">
    <location>
        <begin position="1"/>
        <end position="124"/>
    </location>
</feature>
<dbReference type="AlphaFoldDB" id="G8X0P2"/>
<name>G8X0P2_STREN</name>
<accession>G8X0P2</accession>
<organism evidence="2 3">
    <name type="scientific">Streptantibioticus cattleyicolor (strain ATCC 35852 / DSM 46488 / JCM 4925 / NBRC 14057 / NRRL 8057)</name>
    <name type="common">Streptomyces cattleya</name>
    <dbReference type="NCBI Taxonomy" id="1003195"/>
    <lineage>
        <taxon>Bacteria</taxon>
        <taxon>Bacillati</taxon>
        <taxon>Actinomycetota</taxon>
        <taxon>Actinomycetes</taxon>
        <taxon>Kitasatosporales</taxon>
        <taxon>Streptomycetaceae</taxon>
        <taxon>Streptantibioticus</taxon>
    </lineage>
</organism>
<reference evidence="3" key="1">
    <citation type="submission" date="2011-12" db="EMBL/GenBank/DDBJ databases">
        <title>Complete genome sequence of Streptomyces cattleya strain DSM 46488.</title>
        <authorList>
            <person name="Ou H.-Y."/>
            <person name="Li P."/>
            <person name="Zhao C."/>
            <person name="O'Hagan D."/>
            <person name="Deng Z."/>
        </authorList>
    </citation>
    <scope>NUCLEOTIDE SEQUENCE [LARGE SCALE GENOMIC DNA]</scope>
    <source>
        <strain evidence="3">ATCC 35852 / DSM 46488 / JCM 4925 / NBRC 14057 / NRRL 8057</strain>
    </source>
</reference>
<dbReference type="HOGENOM" id="CLU_2002563_0_0_11"/>
<proteinExistence type="predicted"/>
<feature type="compositionally biased region" description="Low complexity" evidence="1">
    <location>
        <begin position="27"/>
        <end position="41"/>
    </location>
</feature>